<organism evidence="7 8">
    <name type="scientific">Moorella mulderi DSM 14980</name>
    <dbReference type="NCBI Taxonomy" id="1122241"/>
    <lineage>
        <taxon>Bacteria</taxon>
        <taxon>Bacillati</taxon>
        <taxon>Bacillota</taxon>
        <taxon>Clostridia</taxon>
        <taxon>Neomoorellales</taxon>
        <taxon>Neomoorellaceae</taxon>
        <taxon>Neomoorella</taxon>
    </lineage>
</organism>
<evidence type="ECO:0000256" key="3">
    <source>
        <dbReference type="ARBA" id="ARBA00023002"/>
    </source>
</evidence>
<keyword evidence="3" id="KW-0560">Oxidoreductase</keyword>
<dbReference type="OrthoDB" id="9794954at2"/>
<evidence type="ECO:0000256" key="5">
    <source>
        <dbReference type="ARBA" id="ARBA00023014"/>
    </source>
</evidence>
<protein>
    <submittedName>
        <fullName evidence="7">sn-glycerol-3-phosphate dehydrogenase subunit C</fullName>
    </submittedName>
</protein>
<dbReference type="InterPro" id="IPR017896">
    <property type="entry name" value="4Fe4S_Fe-S-bd"/>
</dbReference>
<dbReference type="SUPFAM" id="SSF46548">
    <property type="entry name" value="alpha-helical ferredoxin"/>
    <property type="match status" value="1"/>
</dbReference>
<dbReference type="InterPro" id="IPR051460">
    <property type="entry name" value="HdrC_iron-sulfur_subunit"/>
</dbReference>
<keyword evidence="5" id="KW-0411">Iron-sulfur</keyword>
<dbReference type="PROSITE" id="PS00198">
    <property type="entry name" value="4FE4S_FER_1"/>
    <property type="match status" value="1"/>
</dbReference>
<evidence type="ECO:0000313" key="7">
    <source>
        <dbReference type="EMBL" id="KYH33210.1"/>
    </source>
</evidence>
<dbReference type="GO" id="GO:0005886">
    <property type="term" value="C:plasma membrane"/>
    <property type="evidence" value="ECO:0007669"/>
    <property type="project" value="TreeGrafter"/>
</dbReference>
<evidence type="ECO:0000256" key="2">
    <source>
        <dbReference type="ARBA" id="ARBA00022723"/>
    </source>
</evidence>
<evidence type="ECO:0000256" key="4">
    <source>
        <dbReference type="ARBA" id="ARBA00023004"/>
    </source>
</evidence>
<dbReference type="PROSITE" id="PS51379">
    <property type="entry name" value="4FE4S_FER_2"/>
    <property type="match status" value="1"/>
</dbReference>
<gene>
    <name evidence="7" type="ORF">MOMUL_09920</name>
</gene>
<dbReference type="Proteomes" id="UP000075670">
    <property type="component" value="Unassembled WGS sequence"/>
</dbReference>
<keyword evidence="4" id="KW-0408">Iron</keyword>
<evidence type="ECO:0000256" key="1">
    <source>
        <dbReference type="ARBA" id="ARBA00022485"/>
    </source>
</evidence>
<feature type="domain" description="4Fe-4S ferredoxin-type" evidence="6">
    <location>
        <begin position="17"/>
        <end position="48"/>
    </location>
</feature>
<keyword evidence="8" id="KW-1185">Reference proteome</keyword>
<dbReference type="GO" id="GO:0016491">
    <property type="term" value="F:oxidoreductase activity"/>
    <property type="evidence" value="ECO:0007669"/>
    <property type="project" value="UniProtKB-KW"/>
</dbReference>
<dbReference type="Pfam" id="PF13534">
    <property type="entry name" value="Fer4_17"/>
    <property type="match status" value="1"/>
</dbReference>
<name>A0A151B065_9FIRM</name>
<dbReference type="PANTHER" id="PTHR43255:SF1">
    <property type="entry name" value="IRON-SULFUR-BINDING OXIDOREDUCTASE FADF-RELATED"/>
    <property type="match status" value="1"/>
</dbReference>
<dbReference type="PANTHER" id="PTHR43255">
    <property type="entry name" value="IRON-SULFUR-BINDING OXIDOREDUCTASE FADF-RELATED-RELATED"/>
    <property type="match status" value="1"/>
</dbReference>
<proteinExistence type="predicted"/>
<dbReference type="Gene3D" id="1.10.1060.10">
    <property type="entry name" value="Alpha-helical ferredoxin"/>
    <property type="match status" value="1"/>
</dbReference>
<dbReference type="EMBL" id="LTBC01000002">
    <property type="protein sequence ID" value="KYH33210.1"/>
    <property type="molecule type" value="Genomic_DNA"/>
</dbReference>
<dbReference type="PATRIC" id="fig|1122241.3.peg.1041"/>
<dbReference type="RefSeq" id="WP_153018244.1">
    <property type="nucleotide sequence ID" value="NZ_LTBC01000002.1"/>
</dbReference>
<sequence length="184" mass="20338">MAEQQIIPSYQLVAPVARQSGQPVSRCYQCHKCTAGCPVTMAMDLMPHQVVRFVQLGLEEELLKSKTIWQCAACRTCVSRCPNGIDIAAINDALKQRALAKGIQPALPEVAAFHQAFLASVKSKGRVHELGMIIAFKMKTGTYFQDVPLGLNMFRRGKLRLLPEGLKNKARFRALWQGEKGGQA</sequence>
<comment type="caution">
    <text evidence="7">The sequence shown here is derived from an EMBL/GenBank/DDBJ whole genome shotgun (WGS) entry which is preliminary data.</text>
</comment>
<keyword evidence="2" id="KW-0479">Metal-binding</keyword>
<evidence type="ECO:0000313" key="8">
    <source>
        <dbReference type="Proteomes" id="UP000075670"/>
    </source>
</evidence>
<reference evidence="7 8" key="1">
    <citation type="submission" date="2016-02" db="EMBL/GenBank/DDBJ databases">
        <title>Genome sequence of Moorella mulderi DSM 14980.</title>
        <authorList>
            <person name="Poehlein A."/>
            <person name="Daniel R."/>
        </authorList>
    </citation>
    <scope>NUCLEOTIDE SEQUENCE [LARGE SCALE GENOMIC DNA]</scope>
    <source>
        <strain evidence="7 8">DSM 14980</strain>
    </source>
</reference>
<accession>A0A151B065</accession>
<keyword evidence="1" id="KW-0004">4Fe-4S</keyword>
<dbReference type="AlphaFoldDB" id="A0A151B065"/>
<dbReference type="GO" id="GO:0051539">
    <property type="term" value="F:4 iron, 4 sulfur cluster binding"/>
    <property type="evidence" value="ECO:0007669"/>
    <property type="project" value="UniProtKB-KW"/>
</dbReference>
<dbReference type="GO" id="GO:0046872">
    <property type="term" value="F:metal ion binding"/>
    <property type="evidence" value="ECO:0007669"/>
    <property type="project" value="UniProtKB-KW"/>
</dbReference>
<evidence type="ECO:0000259" key="6">
    <source>
        <dbReference type="PROSITE" id="PS51379"/>
    </source>
</evidence>
<dbReference type="InterPro" id="IPR017900">
    <property type="entry name" value="4Fe4S_Fe_S_CS"/>
</dbReference>
<dbReference type="InterPro" id="IPR009051">
    <property type="entry name" value="Helical_ferredxn"/>
</dbReference>